<protein>
    <submittedName>
        <fullName evidence="1">Uncharacterized protein</fullName>
    </submittedName>
</protein>
<proteinExistence type="predicted"/>
<sequence>MAGGTDARRDFVRRLCAGERGGNVIGQFHPGMSGVKDFRTGAQAMQNLRKKPFTGIRAAAFG</sequence>
<accession>A0A645I4K3</accession>
<organism evidence="1">
    <name type="scientific">bioreactor metagenome</name>
    <dbReference type="NCBI Taxonomy" id="1076179"/>
    <lineage>
        <taxon>unclassified sequences</taxon>
        <taxon>metagenomes</taxon>
        <taxon>ecological metagenomes</taxon>
    </lineage>
</organism>
<gene>
    <name evidence="1" type="ORF">SDC9_193771</name>
</gene>
<dbReference type="EMBL" id="VSSQ01106658">
    <property type="protein sequence ID" value="MPN46188.1"/>
    <property type="molecule type" value="Genomic_DNA"/>
</dbReference>
<dbReference type="AlphaFoldDB" id="A0A645I4K3"/>
<reference evidence="1" key="1">
    <citation type="submission" date="2019-08" db="EMBL/GenBank/DDBJ databases">
        <authorList>
            <person name="Kucharzyk K."/>
            <person name="Murdoch R.W."/>
            <person name="Higgins S."/>
            <person name="Loffler F."/>
        </authorList>
    </citation>
    <scope>NUCLEOTIDE SEQUENCE</scope>
</reference>
<name>A0A645I4K3_9ZZZZ</name>
<evidence type="ECO:0000313" key="1">
    <source>
        <dbReference type="EMBL" id="MPN46188.1"/>
    </source>
</evidence>
<comment type="caution">
    <text evidence="1">The sequence shown here is derived from an EMBL/GenBank/DDBJ whole genome shotgun (WGS) entry which is preliminary data.</text>
</comment>